<feature type="compositionally biased region" description="Acidic residues" evidence="1">
    <location>
        <begin position="74"/>
        <end position="89"/>
    </location>
</feature>
<feature type="region of interest" description="Disordered" evidence="1">
    <location>
        <begin position="70"/>
        <end position="89"/>
    </location>
</feature>
<dbReference type="AlphaFoldDB" id="A0ABC8K1B6"/>
<evidence type="ECO:0000313" key="3">
    <source>
        <dbReference type="Proteomes" id="UP001642260"/>
    </source>
</evidence>
<dbReference type="EMBL" id="CAKOAT010170377">
    <property type="protein sequence ID" value="CAH8351378.1"/>
    <property type="molecule type" value="Genomic_DNA"/>
</dbReference>
<protein>
    <submittedName>
        <fullName evidence="2">Uncharacterized protein</fullName>
    </submittedName>
</protein>
<reference evidence="2 3" key="1">
    <citation type="submission" date="2022-03" db="EMBL/GenBank/DDBJ databases">
        <authorList>
            <person name="Macdonald S."/>
            <person name="Ahmed S."/>
            <person name="Newling K."/>
        </authorList>
    </citation>
    <scope>NUCLEOTIDE SEQUENCE [LARGE SCALE GENOMIC DNA]</scope>
</reference>
<evidence type="ECO:0000313" key="2">
    <source>
        <dbReference type="EMBL" id="CAH8351378.1"/>
    </source>
</evidence>
<dbReference type="Proteomes" id="UP001642260">
    <property type="component" value="Unassembled WGS sequence"/>
</dbReference>
<proteinExistence type="predicted"/>
<comment type="caution">
    <text evidence="2">The sequence shown here is derived from an EMBL/GenBank/DDBJ whole genome shotgun (WGS) entry which is preliminary data.</text>
</comment>
<evidence type="ECO:0000256" key="1">
    <source>
        <dbReference type="SAM" id="MobiDB-lite"/>
    </source>
</evidence>
<gene>
    <name evidence="2" type="ORF">ERUC_LOCUS18246</name>
</gene>
<name>A0ABC8K1B6_ERUVS</name>
<organism evidence="2 3">
    <name type="scientific">Eruca vesicaria subsp. sativa</name>
    <name type="common">Garden rocket</name>
    <name type="synonym">Eruca sativa</name>
    <dbReference type="NCBI Taxonomy" id="29727"/>
    <lineage>
        <taxon>Eukaryota</taxon>
        <taxon>Viridiplantae</taxon>
        <taxon>Streptophyta</taxon>
        <taxon>Embryophyta</taxon>
        <taxon>Tracheophyta</taxon>
        <taxon>Spermatophyta</taxon>
        <taxon>Magnoliopsida</taxon>
        <taxon>eudicotyledons</taxon>
        <taxon>Gunneridae</taxon>
        <taxon>Pentapetalae</taxon>
        <taxon>rosids</taxon>
        <taxon>malvids</taxon>
        <taxon>Brassicales</taxon>
        <taxon>Brassicaceae</taxon>
        <taxon>Brassiceae</taxon>
        <taxon>Eruca</taxon>
    </lineage>
</organism>
<keyword evidence="3" id="KW-1185">Reference proteome</keyword>
<sequence>MLFLDVKGENIVSGSPWNRRHHHHEREKFLDINQFLNHVTKIVSGTLDLSLQWKEYKEMMELMVKSVRKQSLDLQEEKEDSDLEESLGG</sequence>
<accession>A0ABC8K1B6</accession>